<evidence type="ECO:0000313" key="2">
    <source>
        <dbReference type="EMBL" id="KAK8177989.1"/>
    </source>
</evidence>
<keyword evidence="1" id="KW-0812">Transmembrane</keyword>
<reference evidence="2 3" key="1">
    <citation type="journal article" date="2022" name="G3 (Bethesda)">
        <title>Enemy or ally: a genomic approach to elucidate the lifestyle of Phyllosticta citrichinaensis.</title>
        <authorList>
            <person name="Buijs V.A."/>
            <person name="Groenewald J.Z."/>
            <person name="Haridas S."/>
            <person name="LaButti K.M."/>
            <person name="Lipzen A."/>
            <person name="Martin F.M."/>
            <person name="Barry K."/>
            <person name="Grigoriev I.V."/>
            <person name="Crous P.W."/>
            <person name="Seidl M.F."/>
        </authorList>
    </citation>
    <scope>NUCLEOTIDE SEQUENCE [LARGE SCALE GENOMIC DNA]</scope>
    <source>
        <strain evidence="2 3">CBS 129764</strain>
    </source>
</reference>
<feature type="transmembrane region" description="Helical" evidence="1">
    <location>
        <begin position="69"/>
        <end position="89"/>
    </location>
</feature>
<keyword evidence="1" id="KW-0472">Membrane</keyword>
<keyword evidence="1" id="KW-1133">Transmembrane helix</keyword>
<dbReference type="Proteomes" id="UP001456524">
    <property type="component" value="Unassembled WGS sequence"/>
</dbReference>
<evidence type="ECO:0000313" key="3">
    <source>
        <dbReference type="Proteomes" id="UP001456524"/>
    </source>
</evidence>
<sequence length="107" mass="11610">MVIRGYGMHAYADPSSRARTLSTSSPPATLTAGQQFREPTWATSDGLGFSAVPLLGGWQIVLRSWSLPMMFVLGGRCFGMGCGVALLYYSEQATCSIQNSRNARTRK</sequence>
<proteinExistence type="predicted"/>
<gene>
    <name evidence="2" type="ORF">IWX90DRAFT_422453</name>
</gene>
<organism evidence="2 3">
    <name type="scientific">Phyllosticta citrichinensis</name>
    <dbReference type="NCBI Taxonomy" id="1130410"/>
    <lineage>
        <taxon>Eukaryota</taxon>
        <taxon>Fungi</taxon>
        <taxon>Dikarya</taxon>
        <taxon>Ascomycota</taxon>
        <taxon>Pezizomycotina</taxon>
        <taxon>Dothideomycetes</taxon>
        <taxon>Dothideomycetes incertae sedis</taxon>
        <taxon>Botryosphaeriales</taxon>
        <taxon>Phyllostictaceae</taxon>
        <taxon>Phyllosticta</taxon>
    </lineage>
</organism>
<accession>A0ABR1Y8F1</accession>
<keyword evidence="3" id="KW-1185">Reference proteome</keyword>
<evidence type="ECO:0000256" key="1">
    <source>
        <dbReference type="SAM" id="Phobius"/>
    </source>
</evidence>
<dbReference type="EMBL" id="JBBWUH010000001">
    <property type="protein sequence ID" value="KAK8177989.1"/>
    <property type="molecule type" value="Genomic_DNA"/>
</dbReference>
<protein>
    <submittedName>
        <fullName evidence="2">Uncharacterized protein</fullName>
    </submittedName>
</protein>
<comment type="caution">
    <text evidence="2">The sequence shown here is derived from an EMBL/GenBank/DDBJ whole genome shotgun (WGS) entry which is preliminary data.</text>
</comment>
<name>A0ABR1Y8F1_9PEZI</name>